<sequence length="274" mass="29887">MLTATSPDLIQACVSVIEPHGVFGIGGSVSQLYEWDHNFCGRRGAAGMDAIEVNGAALNGTRTRRKFATDTDNPFIQARGIRPVDFFAPFDVERWEHAGMARARRAPSPTPNPDSTSPLDRANHHLVIIDASRWLLHQRRCISTIFPFDTSRPTSPSPPRPPSSPSAHSPSPAQPPSPPHLHPHPDHPATIHHFRHECDIRPYTVGAMYISATFEVCIPSQRDVEDVSMALRLTLLTDVGLAALCRGLALAGRGCTSLQVGRTSLVPIYEAFGD</sequence>
<feature type="region of interest" description="Disordered" evidence="1">
    <location>
        <begin position="101"/>
        <end position="120"/>
    </location>
</feature>
<dbReference type="Proteomes" id="UP000294933">
    <property type="component" value="Unassembled WGS sequence"/>
</dbReference>
<organism evidence="2 3">
    <name type="scientific">Rickenella mellea</name>
    <dbReference type="NCBI Taxonomy" id="50990"/>
    <lineage>
        <taxon>Eukaryota</taxon>
        <taxon>Fungi</taxon>
        <taxon>Dikarya</taxon>
        <taxon>Basidiomycota</taxon>
        <taxon>Agaricomycotina</taxon>
        <taxon>Agaricomycetes</taxon>
        <taxon>Hymenochaetales</taxon>
        <taxon>Rickenellaceae</taxon>
        <taxon>Rickenella</taxon>
    </lineage>
</organism>
<dbReference type="EMBL" id="ML170252">
    <property type="protein sequence ID" value="TDL16098.1"/>
    <property type="molecule type" value="Genomic_DNA"/>
</dbReference>
<gene>
    <name evidence="2" type="ORF">BD410DRAFT_650664</name>
</gene>
<dbReference type="OrthoDB" id="5563033at2759"/>
<evidence type="ECO:0000313" key="2">
    <source>
        <dbReference type="EMBL" id="TDL16098.1"/>
    </source>
</evidence>
<feature type="region of interest" description="Disordered" evidence="1">
    <location>
        <begin position="147"/>
        <end position="190"/>
    </location>
</feature>
<reference evidence="2 3" key="1">
    <citation type="submission" date="2018-06" db="EMBL/GenBank/DDBJ databases">
        <title>A transcriptomic atlas of mushroom development highlights an independent origin of complex multicellularity.</title>
        <authorList>
            <consortium name="DOE Joint Genome Institute"/>
            <person name="Krizsan K."/>
            <person name="Almasi E."/>
            <person name="Merenyi Z."/>
            <person name="Sahu N."/>
            <person name="Viragh M."/>
            <person name="Koszo T."/>
            <person name="Mondo S."/>
            <person name="Kiss B."/>
            <person name="Balint B."/>
            <person name="Kues U."/>
            <person name="Barry K."/>
            <person name="Hegedus J.C."/>
            <person name="Henrissat B."/>
            <person name="Johnson J."/>
            <person name="Lipzen A."/>
            <person name="Ohm R."/>
            <person name="Nagy I."/>
            <person name="Pangilinan J."/>
            <person name="Yan J."/>
            <person name="Xiong Y."/>
            <person name="Grigoriev I.V."/>
            <person name="Hibbett D.S."/>
            <person name="Nagy L.G."/>
        </authorList>
    </citation>
    <scope>NUCLEOTIDE SEQUENCE [LARGE SCALE GENOMIC DNA]</scope>
    <source>
        <strain evidence="2 3">SZMC22713</strain>
    </source>
</reference>
<keyword evidence="3" id="KW-1185">Reference proteome</keyword>
<name>A0A4Y7PLV0_9AGAM</name>
<accession>A0A4Y7PLV0</accession>
<protein>
    <submittedName>
        <fullName evidence="2">Uncharacterized protein</fullName>
    </submittedName>
</protein>
<evidence type="ECO:0000313" key="3">
    <source>
        <dbReference type="Proteomes" id="UP000294933"/>
    </source>
</evidence>
<feature type="compositionally biased region" description="Pro residues" evidence="1">
    <location>
        <begin position="155"/>
        <end position="164"/>
    </location>
</feature>
<dbReference type="VEuPathDB" id="FungiDB:BD410DRAFT_650664"/>
<evidence type="ECO:0000256" key="1">
    <source>
        <dbReference type="SAM" id="MobiDB-lite"/>
    </source>
</evidence>
<proteinExistence type="predicted"/>
<dbReference type="AlphaFoldDB" id="A0A4Y7PLV0"/>